<dbReference type="Proteomes" id="UP000297245">
    <property type="component" value="Unassembled WGS sequence"/>
</dbReference>
<dbReference type="AlphaFoldDB" id="A0A4S8MJP8"/>
<organism evidence="2 3">
    <name type="scientific">Dendrothele bispora (strain CBS 962.96)</name>
    <dbReference type="NCBI Taxonomy" id="1314807"/>
    <lineage>
        <taxon>Eukaryota</taxon>
        <taxon>Fungi</taxon>
        <taxon>Dikarya</taxon>
        <taxon>Basidiomycota</taxon>
        <taxon>Agaricomycotina</taxon>
        <taxon>Agaricomycetes</taxon>
        <taxon>Agaricomycetidae</taxon>
        <taxon>Agaricales</taxon>
        <taxon>Agaricales incertae sedis</taxon>
        <taxon>Dendrothele</taxon>
    </lineage>
</organism>
<dbReference type="Pfam" id="PF00135">
    <property type="entry name" value="COesterase"/>
    <property type="match status" value="1"/>
</dbReference>
<evidence type="ECO:0000313" key="2">
    <source>
        <dbReference type="EMBL" id="THV03013.1"/>
    </source>
</evidence>
<keyword evidence="3" id="KW-1185">Reference proteome</keyword>
<sequence length="541" mass="59562">MSTALSAHPSPEVEVGGTTFVGRKIPFEQEFFGGIPFAEPPVGILRFQPPIFKDTYDEDILDASQSGLPCLQFNSTLDQSSEDCLTLNILRPANLSANASLPVLFWVHGGGFDRGSSNEDNATTIVAHSVQRGTPIVYVSINYRLGPLGFPQGKEAKERKALNLALKDELAALKWVHKHIGKFGGDNQKVTAGGASAGAIMNAILLLDPGIEKFVRGGIFESGSAATPLTRHAAARQHNWDQFVGSVPTCAGLAGTNNTFDCLVDANVTDLLEGINASRELAEEDFPWDPTIDGLGGVYPDYPSVLFQIQHFARIPFITGTSLDEGTAFADPSTNYTNDVVRDNLFKNLSTPFLQRSERSKLDQSIQEMLELYPNDPSLGSPFGTGNETFGLSPGFKRMSAIYTDIPFLSQRRFWQQTMAGMPSSGVKSYGYLWKQGLNKQVFPPMFGVLHAADTHYFFNDSLVDTQALELGTFLRDYFLSFIDSLSPNDGKGTQRPHWNHYSRDNQVIMQMAAQNLTEVPDTFRKDQVDFINSLPDIFHH</sequence>
<proteinExistence type="predicted"/>
<name>A0A4S8MJP8_DENBC</name>
<dbReference type="Gene3D" id="3.40.50.1820">
    <property type="entry name" value="alpha/beta hydrolase"/>
    <property type="match status" value="1"/>
</dbReference>
<protein>
    <submittedName>
        <fullName evidence="2">Esterase 1</fullName>
    </submittedName>
</protein>
<evidence type="ECO:0000313" key="3">
    <source>
        <dbReference type="Proteomes" id="UP000297245"/>
    </source>
</evidence>
<dbReference type="InterPro" id="IPR050309">
    <property type="entry name" value="Type-B_Carboxylest/Lipase"/>
</dbReference>
<dbReference type="InterPro" id="IPR019819">
    <property type="entry name" value="Carboxylesterase_B_CS"/>
</dbReference>
<feature type="domain" description="Carboxylesterase type B" evidence="1">
    <location>
        <begin position="28"/>
        <end position="531"/>
    </location>
</feature>
<gene>
    <name evidence="2" type="ORF">K435DRAFT_827262</name>
</gene>
<accession>A0A4S8MJP8</accession>
<dbReference type="PROSITE" id="PS00941">
    <property type="entry name" value="CARBOXYLESTERASE_B_2"/>
    <property type="match status" value="1"/>
</dbReference>
<dbReference type="SUPFAM" id="SSF53474">
    <property type="entry name" value="alpha/beta-Hydrolases"/>
    <property type="match status" value="1"/>
</dbReference>
<dbReference type="InterPro" id="IPR002018">
    <property type="entry name" value="CarbesteraseB"/>
</dbReference>
<dbReference type="OrthoDB" id="408631at2759"/>
<reference evidence="2 3" key="1">
    <citation type="journal article" date="2019" name="Nat. Ecol. Evol.">
        <title>Megaphylogeny resolves global patterns of mushroom evolution.</title>
        <authorList>
            <person name="Varga T."/>
            <person name="Krizsan K."/>
            <person name="Foldi C."/>
            <person name="Dima B."/>
            <person name="Sanchez-Garcia M."/>
            <person name="Sanchez-Ramirez S."/>
            <person name="Szollosi G.J."/>
            <person name="Szarkandi J.G."/>
            <person name="Papp V."/>
            <person name="Albert L."/>
            <person name="Andreopoulos W."/>
            <person name="Angelini C."/>
            <person name="Antonin V."/>
            <person name="Barry K.W."/>
            <person name="Bougher N.L."/>
            <person name="Buchanan P."/>
            <person name="Buyck B."/>
            <person name="Bense V."/>
            <person name="Catcheside P."/>
            <person name="Chovatia M."/>
            <person name="Cooper J."/>
            <person name="Damon W."/>
            <person name="Desjardin D."/>
            <person name="Finy P."/>
            <person name="Geml J."/>
            <person name="Haridas S."/>
            <person name="Hughes K."/>
            <person name="Justo A."/>
            <person name="Karasinski D."/>
            <person name="Kautmanova I."/>
            <person name="Kiss B."/>
            <person name="Kocsube S."/>
            <person name="Kotiranta H."/>
            <person name="LaButti K.M."/>
            <person name="Lechner B.E."/>
            <person name="Liimatainen K."/>
            <person name="Lipzen A."/>
            <person name="Lukacs Z."/>
            <person name="Mihaltcheva S."/>
            <person name="Morgado L.N."/>
            <person name="Niskanen T."/>
            <person name="Noordeloos M.E."/>
            <person name="Ohm R.A."/>
            <person name="Ortiz-Santana B."/>
            <person name="Ovrebo C."/>
            <person name="Racz N."/>
            <person name="Riley R."/>
            <person name="Savchenko A."/>
            <person name="Shiryaev A."/>
            <person name="Soop K."/>
            <person name="Spirin V."/>
            <person name="Szebenyi C."/>
            <person name="Tomsovsky M."/>
            <person name="Tulloss R.E."/>
            <person name="Uehling J."/>
            <person name="Grigoriev I.V."/>
            <person name="Vagvolgyi C."/>
            <person name="Papp T."/>
            <person name="Martin F.M."/>
            <person name="Miettinen O."/>
            <person name="Hibbett D.S."/>
            <person name="Nagy L.G."/>
        </authorList>
    </citation>
    <scope>NUCLEOTIDE SEQUENCE [LARGE SCALE GENOMIC DNA]</scope>
    <source>
        <strain evidence="2 3">CBS 962.96</strain>
    </source>
</reference>
<evidence type="ECO:0000259" key="1">
    <source>
        <dbReference type="Pfam" id="PF00135"/>
    </source>
</evidence>
<dbReference type="EMBL" id="ML179071">
    <property type="protein sequence ID" value="THV03013.1"/>
    <property type="molecule type" value="Genomic_DNA"/>
</dbReference>
<dbReference type="PANTHER" id="PTHR11559">
    <property type="entry name" value="CARBOXYLESTERASE"/>
    <property type="match status" value="1"/>
</dbReference>
<dbReference type="InterPro" id="IPR029058">
    <property type="entry name" value="AB_hydrolase_fold"/>
</dbReference>